<dbReference type="EMBL" id="CP011125">
    <property type="protein sequence ID" value="AKF05193.1"/>
    <property type="molecule type" value="Genomic_DNA"/>
</dbReference>
<evidence type="ECO:0000259" key="11">
    <source>
        <dbReference type="SMART" id="SM01011"/>
    </source>
</evidence>
<evidence type="ECO:0000256" key="2">
    <source>
        <dbReference type="ARBA" id="ARBA00001936"/>
    </source>
</evidence>
<organism evidence="12 13">
    <name type="scientific">Sandaracinus amylolyticus</name>
    <dbReference type="NCBI Taxonomy" id="927083"/>
    <lineage>
        <taxon>Bacteria</taxon>
        <taxon>Pseudomonadati</taxon>
        <taxon>Myxococcota</taxon>
        <taxon>Polyangia</taxon>
        <taxon>Polyangiales</taxon>
        <taxon>Sandaracinaceae</taxon>
        <taxon>Sandaracinus</taxon>
    </lineage>
</organism>
<evidence type="ECO:0000256" key="10">
    <source>
        <dbReference type="RuleBase" id="RU000590"/>
    </source>
</evidence>
<comment type="cofactor">
    <cofactor evidence="2">
        <name>Mn(2+)</name>
        <dbReference type="ChEBI" id="CHEBI:29035"/>
    </cofactor>
</comment>
<evidence type="ECO:0000256" key="6">
    <source>
        <dbReference type="ARBA" id="ARBA00022723"/>
    </source>
</evidence>
<dbReference type="OrthoDB" id="9806388at2"/>
<evidence type="ECO:0000256" key="3">
    <source>
        <dbReference type="ARBA" id="ARBA00008766"/>
    </source>
</evidence>
<dbReference type="InterPro" id="IPR029149">
    <property type="entry name" value="Creatin/AminoP/Spt16_N"/>
</dbReference>
<gene>
    <name evidence="12" type="ORF">DB32_002342</name>
</gene>
<protein>
    <recommendedName>
        <fullName evidence="4">Xaa-Pro aminopeptidase</fullName>
        <ecNumber evidence="4">3.4.11.9</ecNumber>
    </recommendedName>
</protein>
<dbReference type="Pfam" id="PF00557">
    <property type="entry name" value="Peptidase_M24"/>
    <property type="match status" value="1"/>
</dbReference>
<evidence type="ECO:0000256" key="4">
    <source>
        <dbReference type="ARBA" id="ARBA00012574"/>
    </source>
</evidence>
<comment type="similarity">
    <text evidence="3 10">Belongs to the peptidase M24B family.</text>
</comment>
<dbReference type="PROSITE" id="PS00491">
    <property type="entry name" value="PROLINE_PEPTIDASE"/>
    <property type="match status" value="1"/>
</dbReference>
<keyword evidence="13" id="KW-1185">Reference proteome</keyword>
<dbReference type="InterPro" id="IPR036005">
    <property type="entry name" value="Creatinase/aminopeptidase-like"/>
</dbReference>
<dbReference type="InterPro" id="IPR052433">
    <property type="entry name" value="X-Pro_dipept-like"/>
</dbReference>
<evidence type="ECO:0000256" key="5">
    <source>
        <dbReference type="ARBA" id="ARBA00022670"/>
    </source>
</evidence>
<dbReference type="GO" id="GO:0005829">
    <property type="term" value="C:cytosol"/>
    <property type="evidence" value="ECO:0007669"/>
    <property type="project" value="TreeGrafter"/>
</dbReference>
<name>A0A0F6W1M0_9BACT</name>
<dbReference type="SUPFAM" id="SSF55920">
    <property type="entry name" value="Creatinase/aminopeptidase"/>
    <property type="match status" value="1"/>
</dbReference>
<evidence type="ECO:0000256" key="9">
    <source>
        <dbReference type="ARBA" id="ARBA00023211"/>
    </source>
</evidence>
<evidence type="ECO:0000256" key="7">
    <source>
        <dbReference type="ARBA" id="ARBA00022801"/>
    </source>
</evidence>
<dbReference type="GO" id="GO:0070006">
    <property type="term" value="F:metalloaminopeptidase activity"/>
    <property type="evidence" value="ECO:0007669"/>
    <property type="project" value="InterPro"/>
</dbReference>
<dbReference type="CDD" id="cd01087">
    <property type="entry name" value="Prolidase"/>
    <property type="match status" value="1"/>
</dbReference>
<comment type="catalytic activity">
    <reaction evidence="1">
        <text>Release of any N-terminal amino acid, including proline, that is linked to proline, even from a dipeptide or tripeptide.</text>
        <dbReference type="EC" id="3.4.11.9"/>
    </reaction>
</comment>
<dbReference type="EC" id="3.4.11.9" evidence="4"/>
<dbReference type="SUPFAM" id="SSF53092">
    <property type="entry name" value="Creatinase/prolidase N-terminal domain"/>
    <property type="match status" value="1"/>
</dbReference>
<dbReference type="GO" id="GO:0006508">
    <property type="term" value="P:proteolysis"/>
    <property type="evidence" value="ECO:0007669"/>
    <property type="project" value="UniProtKB-KW"/>
</dbReference>
<evidence type="ECO:0000256" key="1">
    <source>
        <dbReference type="ARBA" id="ARBA00001424"/>
    </source>
</evidence>
<evidence type="ECO:0000256" key="8">
    <source>
        <dbReference type="ARBA" id="ARBA00023049"/>
    </source>
</evidence>
<keyword evidence="5" id="KW-0645">Protease</keyword>
<proteinExistence type="inferred from homology"/>
<feature type="domain" description="Aminopeptidase P N-terminal" evidence="11">
    <location>
        <begin position="12"/>
        <end position="145"/>
    </location>
</feature>
<accession>A0A0F6W1M0</accession>
<dbReference type="InterPro" id="IPR007865">
    <property type="entry name" value="Aminopep_P_N"/>
</dbReference>
<dbReference type="InterPro" id="IPR000994">
    <property type="entry name" value="Pept_M24"/>
</dbReference>
<dbReference type="Pfam" id="PF05195">
    <property type="entry name" value="AMP_N"/>
    <property type="match status" value="1"/>
</dbReference>
<keyword evidence="7" id="KW-0378">Hydrolase</keyword>
<dbReference type="KEGG" id="samy:DB32_002342"/>
<dbReference type="PANTHER" id="PTHR43226">
    <property type="entry name" value="XAA-PRO AMINOPEPTIDASE 3"/>
    <property type="match status" value="1"/>
</dbReference>
<evidence type="ECO:0000313" key="13">
    <source>
        <dbReference type="Proteomes" id="UP000034883"/>
    </source>
</evidence>
<keyword evidence="6 10" id="KW-0479">Metal-binding</keyword>
<dbReference type="RefSeq" id="WP_053232457.1">
    <property type="nucleotide sequence ID" value="NZ_CP011125.1"/>
</dbReference>
<dbReference type="AlphaFoldDB" id="A0A0F6W1M0"/>
<sequence>MPPESPLAFAPALSTELAERRRVLMERFGNGVVVLASAPVHVRNHDVEHPYRQDSDFFYLTGLDEPESVAVITNRHAEHRYVLFVRPRDPERETWDGPRIGVDGAVKQLGADAAFPISELAERLPGYLANAPRMLYALGRDPAMDTRVLAAVHLTRRRQRMGVLAPTEIVDPSAHVHPMRLFKSALELDAMGRAIEATREGHAAAMRVAKPGAFEYEVEAELVRAFRRHGCERPAYEPIVGSGPNATILHYRKNDRRMEENDLLLIDAGAEWGYQSADVTRTFPVSGRFTKPQRAIYDVVLRAQELAIAAVRPGVTVEDVHRITVRAITEGMIEIGLIEGPVEDAIEKERFKAFYMHRTSHWLGMDVHDVGSYYVYEGEGPSTRPRAMEAGAVLTIEPGIYVAKDAKAPSEYLGIGVRIEDDVLVTESGHRNLAAAIPKNADELERILASR</sequence>
<dbReference type="Proteomes" id="UP000034883">
    <property type="component" value="Chromosome"/>
</dbReference>
<reference evidence="12 13" key="1">
    <citation type="submission" date="2015-03" db="EMBL/GenBank/DDBJ databases">
        <title>Genome assembly of Sandaracinus amylolyticus DSM 53668.</title>
        <authorList>
            <person name="Sharma G."/>
            <person name="Subramanian S."/>
        </authorList>
    </citation>
    <scope>NUCLEOTIDE SEQUENCE [LARGE SCALE GENOMIC DNA]</scope>
    <source>
        <strain evidence="12 13">DSM 53668</strain>
    </source>
</reference>
<keyword evidence="8" id="KW-0482">Metalloprotease</keyword>
<dbReference type="InterPro" id="IPR001131">
    <property type="entry name" value="Peptidase_M24B_aminopep-P_CS"/>
</dbReference>
<evidence type="ECO:0000313" key="12">
    <source>
        <dbReference type="EMBL" id="AKF05193.1"/>
    </source>
</evidence>
<keyword evidence="12" id="KW-0031">Aminopeptidase</keyword>
<keyword evidence="9" id="KW-0464">Manganese</keyword>
<dbReference type="Gene3D" id="3.40.350.10">
    <property type="entry name" value="Creatinase/prolidase N-terminal domain"/>
    <property type="match status" value="1"/>
</dbReference>
<dbReference type="GO" id="GO:0030145">
    <property type="term" value="F:manganese ion binding"/>
    <property type="evidence" value="ECO:0007669"/>
    <property type="project" value="InterPro"/>
</dbReference>
<dbReference type="STRING" id="927083.DB32_002342"/>
<dbReference type="Gene3D" id="3.90.230.10">
    <property type="entry name" value="Creatinase/methionine aminopeptidase superfamily"/>
    <property type="match status" value="1"/>
</dbReference>
<dbReference type="PANTHER" id="PTHR43226:SF4">
    <property type="entry name" value="XAA-PRO AMINOPEPTIDASE 3"/>
    <property type="match status" value="1"/>
</dbReference>
<dbReference type="SMART" id="SM01011">
    <property type="entry name" value="AMP_N"/>
    <property type="match status" value="1"/>
</dbReference>